<evidence type="ECO:0000256" key="9">
    <source>
        <dbReference type="ARBA" id="ARBA00023136"/>
    </source>
</evidence>
<dbReference type="EC" id="2.1.1.100" evidence="3 10"/>
<evidence type="ECO:0000256" key="3">
    <source>
        <dbReference type="ARBA" id="ARBA00012151"/>
    </source>
</evidence>
<reference evidence="11" key="1">
    <citation type="submission" date="2021-01" db="EMBL/GenBank/DDBJ databases">
        <authorList>
            <person name="Corre E."/>
            <person name="Pelletier E."/>
            <person name="Niang G."/>
            <person name="Scheremetjew M."/>
            <person name="Finn R."/>
            <person name="Kale V."/>
            <person name="Holt S."/>
            <person name="Cochrane G."/>
            <person name="Meng A."/>
            <person name="Brown T."/>
            <person name="Cohen L."/>
        </authorList>
    </citation>
    <scope>NUCLEOTIDE SEQUENCE</scope>
    <source>
        <strain evidence="11">NIES-2562</strain>
    </source>
</reference>
<proteinExistence type="inferred from homology"/>
<feature type="transmembrane region" description="Helical" evidence="10">
    <location>
        <begin position="6"/>
        <end position="22"/>
    </location>
</feature>
<dbReference type="InterPro" id="IPR025770">
    <property type="entry name" value="PPMT_MeTrfase"/>
</dbReference>
<protein>
    <recommendedName>
        <fullName evidence="3 10">Protein-S-isoprenylcysteine O-methyltransferase</fullName>
        <ecNumber evidence="3 10">2.1.1.100</ecNumber>
    </recommendedName>
</protein>
<keyword evidence="6 10" id="KW-0949">S-adenosyl-L-methionine</keyword>
<evidence type="ECO:0000256" key="5">
    <source>
        <dbReference type="ARBA" id="ARBA00022679"/>
    </source>
</evidence>
<keyword evidence="4 10" id="KW-0489">Methyltransferase</keyword>
<keyword evidence="8 10" id="KW-1133">Transmembrane helix</keyword>
<dbReference type="PANTHER" id="PTHR12714:SF9">
    <property type="entry name" value="PROTEIN-S-ISOPRENYLCYSTEINE O-METHYLTRANSFERASE"/>
    <property type="match status" value="1"/>
</dbReference>
<sequence length="258" mass="30002">MNVNEISFFITLLYIICPFIYFKFAKDENWRAQIYKSLRYMSLLFTLFLLFIVLGVFLSGGILLYFYPSEHWPLALFLLCLGFFHLSEFFLVAAFNPDQLDESSLLLNMRDYNTALVSAVVEYVVEYNFFPSLRPPPYIAMGAAVVVVIGQAIRTTAVYTAKKAFTHYIQETKRSGHQLVTDGIYSFSRHPGYMGWFYWFVGTQVLLFNPVCFVIYLVVAFMFFKARIAYEEVTLLEMFGTDYAEYKKKVWTGIPFIA</sequence>
<dbReference type="AlphaFoldDB" id="A0A7S3CYU7"/>
<feature type="transmembrane region" description="Helical" evidence="10">
    <location>
        <begin position="138"/>
        <end position="159"/>
    </location>
</feature>
<dbReference type="Gene3D" id="1.20.120.1630">
    <property type="match status" value="1"/>
</dbReference>
<dbReference type="PANTHER" id="PTHR12714">
    <property type="entry name" value="PROTEIN-S ISOPRENYLCYSTEINE O-METHYLTRANSFERASE"/>
    <property type="match status" value="1"/>
</dbReference>
<dbReference type="Pfam" id="PF04140">
    <property type="entry name" value="ICMT"/>
    <property type="match status" value="1"/>
</dbReference>
<dbReference type="GO" id="GO:0005789">
    <property type="term" value="C:endoplasmic reticulum membrane"/>
    <property type="evidence" value="ECO:0007669"/>
    <property type="project" value="UniProtKB-SubCell"/>
</dbReference>
<evidence type="ECO:0000256" key="6">
    <source>
        <dbReference type="ARBA" id="ARBA00022691"/>
    </source>
</evidence>
<evidence type="ECO:0000256" key="10">
    <source>
        <dbReference type="RuleBase" id="RU362022"/>
    </source>
</evidence>
<keyword evidence="10" id="KW-0256">Endoplasmic reticulum</keyword>
<dbReference type="EMBL" id="HBIB01005796">
    <property type="protein sequence ID" value="CAE0241344.1"/>
    <property type="molecule type" value="Transcribed_RNA"/>
</dbReference>
<keyword evidence="7 10" id="KW-0812">Transmembrane</keyword>
<dbReference type="GO" id="GO:0032259">
    <property type="term" value="P:methylation"/>
    <property type="evidence" value="ECO:0007669"/>
    <property type="project" value="UniProtKB-KW"/>
</dbReference>
<gene>
    <name evidence="11" type="ORF">PBIL07802_LOCUS3506</name>
</gene>
<keyword evidence="5" id="KW-0808">Transferase</keyword>
<feature type="transmembrane region" description="Helical" evidence="10">
    <location>
        <begin position="43"/>
        <end position="66"/>
    </location>
</feature>
<evidence type="ECO:0000256" key="7">
    <source>
        <dbReference type="ARBA" id="ARBA00022692"/>
    </source>
</evidence>
<dbReference type="PROSITE" id="PS51564">
    <property type="entry name" value="SAM_ICMT"/>
    <property type="match status" value="1"/>
</dbReference>
<dbReference type="GO" id="GO:0004671">
    <property type="term" value="F:protein C-terminal S-isoprenylcysteine carboxyl O-methyltransferase activity"/>
    <property type="evidence" value="ECO:0007669"/>
    <property type="project" value="UniProtKB-EC"/>
</dbReference>
<evidence type="ECO:0000256" key="1">
    <source>
        <dbReference type="ARBA" id="ARBA00004141"/>
    </source>
</evidence>
<dbReference type="InterPro" id="IPR007269">
    <property type="entry name" value="ICMT_MeTrfase"/>
</dbReference>
<feature type="transmembrane region" description="Helical" evidence="10">
    <location>
        <begin position="196"/>
        <end position="224"/>
    </location>
</feature>
<accession>A0A7S3CYU7</accession>
<evidence type="ECO:0000313" key="11">
    <source>
        <dbReference type="EMBL" id="CAE0241344.1"/>
    </source>
</evidence>
<organism evidence="11">
    <name type="scientific">Palpitomonas bilix</name>
    <dbReference type="NCBI Taxonomy" id="652834"/>
    <lineage>
        <taxon>Eukaryota</taxon>
        <taxon>Eukaryota incertae sedis</taxon>
    </lineage>
</organism>
<comment type="subcellular location">
    <subcellularLocation>
        <location evidence="10">Endoplasmic reticulum membrane</location>
        <topology evidence="10">Multi-pass membrane protein</topology>
    </subcellularLocation>
    <subcellularLocation>
        <location evidence="1">Membrane</location>
        <topology evidence="1">Multi-pass membrane protein</topology>
    </subcellularLocation>
</comment>
<evidence type="ECO:0000256" key="8">
    <source>
        <dbReference type="ARBA" id="ARBA00022989"/>
    </source>
</evidence>
<evidence type="ECO:0000256" key="4">
    <source>
        <dbReference type="ARBA" id="ARBA00022603"/>
    </source>
</evidence>
<evidence type="ECO:0000256" key="2">
    <source>
        <dbReference type="ARBA" id="ARBA00009140"/>
    </source>
</evidence>
<comment type="similarity">
    <text evidence="2 10">Belongs to the class VI-like SAM-binding methyltransferase superfamily. Isoprenylcysteine carboxyl methyltransferase family.</text>
</comment>
<feature type="transmembrane region" description="Helical" evidence="10">
    <location>
        <begin position="72"/>
        <end position="95"/>
    </location>
</feature>
<name>A0A7S3CYU7_9EUKA</name>
<keyword evidence="9 10" id="KW-0472">Membrane</keyword>
<comment type="catalytic activity">
    <reaction evidence="10">
        <text>[protein]-C-terminal S-[(2E,6E)-farnesyl]-L-cysteine + S-adenosyl-L-methionine = [protein]-C-terminal S-[(2E,6E)-farnesyl]-L-cysteine methyl ester + S-adenosyl-L-homocysteine</text>
        <dbReference type="Rhea" id="RHEA:21672"/>
        <dbReference type="Rhea" id="RHEA-COMP:12125"/>
        <dbReference type="Rhea" id="RHEA-COMP:12126"/>
        <dbReference type="ChEBI" id="CHEBI:57856"/>
        <dbReference type="ChEBI" id="CHEBI:59789"/>
        <dbReference type="ChEBI" id="CHEBI:90510"/>
        <dbReference type="ChEBI" id="CHEBI:90511"/>
        <dbReference type="EC" id="2.1.1.100"/>
    </reaction>
</comment>